<comment type="pathway">
    <text evidence="12">Porphyrin-containing compound metabolism; protoheme biosynthesis.</text>
</comment>
<dbReference type="NCBIfam" id="NF008913">
    <property type="entry name" value="PRK12276.1"/>
    <property type="match status" value="1"/>
</dbReference>
<evidence type="ECO:0000256" key="6">
    <source>
        <dbReference type="ARBA" id="ARBA00023004"/>
    </source>
</evidence>
<dbReference type="GO" id="GO:0020037">
    <property type="term" value="F:heme binding"/>
    <property type="evidence" value="ECO:0007669"/>
    <property type="project" value="InterPro"/>
</dbReference>
<dbReference type="AlphaFoldDB" id="F5L428"/>
<keyword evidence="3 12" id="KW-0349">Heme</keyword>
<dbReference type="EC" id="1.3.98.5" evidence="11 12"/>
<dbReference type="GO" id="GO:0004601">
    <property type="term" value="F:peroxidase activity"/>
    <property type="evidence" value="ECO:0007669"/>
    <property type="project" value="UniProtKB-KW"/>
</dbReference>
<dbReference type="Pfam" id="PF06778">
    <property type="entry name" value="Chlor_dismutase"/>
    <property type="match status" value="1"/>
</dbReference>
<dbReference type="Proteomes" id="UP000825179">
    <property type="component" value="Chromosome"/>
</dbReference>
<reference evidence="13 15" key="1">
    <citation type="journal article" date="2011" name="J. Bacteriol.">
        <title>Draft genome sequence of the thermoalkaliphilic Caldalkalibacillus thermarum strain TA2.A1.</title>
        <authorList>
            <person name="Kalamorz F."/>
            <person name="Keis S."/>
            <person name="McMillan D.G."/>
            <person name="Olsson K."/>
            <person name="Stanton J.A."/>
            <person name="Stockwell P."/>
            <person name="Black M.A."/>
            <person name="Klingeman D.M."/>
            <person name="Land M.L."/>
            <person name="Han C.S."/>
            <person name="Martin S.L."/>
            <person name="Becher S.A."/>
            <person name="Peddie C.J."/>
            <person name="Morgan H.W."/>
            <person name="Matthies D."/>
            <person name="Preiss L."/>
            <person name="Meier T."/>
            <person name="Brown S.D."/>
            <person name="Cook G.M."/>
        </authorList>
    </citation>
    <scope>NUCLEOTIDE SEQUENCE [LARGE SCALE GENOMIC DNA]</scope>
    <source>
        <strain evidence="13 15">TA2.A1</strain>
    </source>
</reference>
<evidence type="ECO:0000313" key="13">
    <source>
        <dbReference type="EMBL" id="EGL83909.1"/>
    </source>
</evidence>
<organism evidence="13 15">
    <name type="scientific">Caldalkalibacillus thermarum (strain TA2.A1)</name>
    <dbReference type="NCBI Taxonomy" id="986075"/>
    <lineage>
        <taxon>Bacteria</taxon>
        <taxon>Bacillati</taxon>
        <taxon>Bacillota</taxon>
        <taxon>Bacilli</taxon>
        <taxon>Bacillales</taxon>
        <taxon>Bacillaceae</taxon>
        <taxon>Caldalkalibacillus</taxon>
    </lineage>
</organism>
<keyword evidence="5 12" id="KW-0560">Oxidoreductase</keyword>
<evidence type="ECO:0000256" key="9">
    <source>
        <dbReference type="ARBA" id="ARBA00030236"/>
    </source>
</evidence>
<evidence type="ECO:0000256" key="5">
    <source>
        <dbReference type="ARBA" id="ARBA00023002"/>
    </source>
</evidence>
<evidence type="ECO:0000256" key="2">
    <source>
        <dbReference type="ARBA" id="ARBA00014413"/>
    </source>
</evidence>
<dbReference type="HAMAP" id="MF_01442">
    <property type="entry name" value="Coproheme_decarbox_1"/>
    <property type="match status" value="1"/>
</dbReference>
<keyword evidence="7 12" id="KW-0350">Heme biosynthesis</keyword>
<evidence type="ECO:0000256" key="12">
    <source>
        <dbReference type="HAMAP-Rule" id="MF_01442"/>
    </source>
</evidence>
<dbReference type="EMBL" id="AFCE01000070">
    <property type="protein sequence ID" value="EGL83909.1"/>
    <property type="molecule type" value="Genomic_DNA"/>
</dbReference>
<feature type="binding site" evidence="12">
    <location>
        <begin position="144"/>
        <end position="148"/>
    </location>
    <ligand>
        <name>Fe-coproporphyrin III</name>
        <dbReference type="ChEBI" id="CHEBI:68438"/>
    </ligand>
</feature>
<evidence type="ECO:0000256" key="3">
    <source>
        <dbReference type="ARBA" id="ARBA00022617"/>
    </source>
</evidence>
<comment type="similarity">
    <text evidence="1 12">Belongs to the ChdC family. Type 1 subfamily.</text>
</comment>
<reference evidence="14 16" key="2">
    <citation type="journal article" date="2020" name="Extremophiles">
        <title>Genomic analysis of Caldalkalibacillus thermarum TA2.A1 reveals aerobic alkaliphilic metabolism and evolutionary hallmarks linking alkaliphilic bacteria and plant life.</title>
        <authorList>
            <person name="de Jong S.I."/>
            <person name="van den Broek M.A."/>
            <person name="Merkel A.Y."/>
            <person name="de la Torre Cortes P."/>
            <person name="Kalamorz F."/>
            <person name="Cook G.M."/>
            <person name="van Loosdrecht M.C.M."/>
            <person name="McMillan D.G.G."/>
        </authorList>
    </citation>
    <scope>NUCLEOTIDE SEQUENCE [LARGE SCALE GENOMIC DNA]</scope>
    <source>
        <strain evidence="14 16">TA2.A1</strain>
    </source>
</reference>
<protein>
    <recommendedName>
        <fullName evidence="2 12">Coproheme decarboxylase</fullName>
        <ecNumber evidence="11 12">1.3.98.5</ecNumber>
    </recommendedName>
    <alternativeName>
        <fullName evidence="8 12">Coproheme III oxidative decarboxylase</fullName>
    </alternativeName>
    <alternativeName>
        <fullName evidence="9 12">Hydrogen peroxide-dependent heme synthase</fullName>
    </alternativeName>
</protein>
<feature type="binding site" evidence="12">
    <location>
        <position position="222"/>
    </location>
    <ligand>
        <name>Fe-coproporphyrin III</name>
        <dbReference type="ChEBI" id="CHEBI:68438"/>
    </ligand>
</feature>
<evidence type="ECO:0000256" key="7">
    <source>
        <dbReference type="ARBA" id="ARBA00023133"/>
    </source>
</evidence>
<reference evidence="14" key="3">
    <citation type="submission" date="2021-08" db="EMBL/GenBank/DDBJ databases">
        <authorList>
            <person name="de Jong S."/>
            <person name="van den Broek M."/>
            <person name="Merkel A."/>
            <person name="de la Torre Cortes P."/>
            <person name="Kalamorz F."/>
            <person name="Cook G."/>
            <person name="van Loosdrecht M."/>
            <person name="McMillan D."/>
        </authorList>
    </citation>
    <scope>NUCLEOTIDE SEQUENCE</scope>
    <source>
        <strain evidence="14">TA2.A1</strain>
    </source>
</reference>
<keyword evidence="16" id="KW-1185">Reference proteome</keyword>
<evidence type="ECO:0000256" key="10">
    <source>
        <dbReference type="ARBA" id="ARBA00049896"/>
    </source>
</evidence>
<accession>F5L428</accession>
<dbReference type="PANTHER" id="PTHR36843">
    <property type="entry name" value="HEME-DEPENDENT PEROXIDASE YWFI-RELATED"/>
    <property type="match status" value="1"/>
</dbReference>
<dbReference type="RefSeq" id="WP_007502847.1">
    <property type="nucleotide sequence ID" value="NZ_AFCE01000070.1"/>
</dbReference>
<dbReference type="PANTHER" id="PTHR36843:SF1">
    <property type="entry name" value="COPROHEME DECARBOXYLASE"/>
    <property type="match status" value="1"/>
</dbReference>
<feature type="active site" evidence="12">
    <location>
        <position position="144"/>
    </location>
</feature>
<dbReference type="GO" id="GO:0006785">
    <property type="term" value="P:heme B biosynthetic process"/>
    <property type="evidence" value="ECO:0007669"/>
    <property type="project" value="UniProtKB-UniRule"/>
</dbReference>
<comment type="function">
    <text evidence="12">Involved in coproporphyrin-dependent heme b biosynthesis. Catalyzes the decarboxylation of Fe-coproporphyrin III (coproheme) to heme b (protoheme IX), the last step of the pathway. The reaction occurs in a stepwise manner with a three-propionate intermediate.</text>
</comment>
<sequence length="249" mass="28706">MSEAVHTLEGWFVHHDFRTIDWSSWKLLSPEDRQAAVDEVLSLAASWKETENQKQGSSGMFTILGHKADLLFLHFRPTLEELIELEATFNKTKFADVTLPSYSYVSVVELSNYVASDNVDPETDPYIQSRLKPIIPDNKNICFYPMNKRREAGQNWYTLSMEERREMMRSHGLIGRKYAGKVTQVISGSVGLDDWEWGVTLFADDPVTFKKLIYEMRFDEVSAKYSEFGTFLVGNKLSEEAFRAYLDVE</sequence>
<evidence type="ECO:0000256" key="11">
    <source>
        <dbReference type="ARBA" id="ARBA00050019"/>
    </source>
</evidence>
<dbReference type="Gene3D" id="3.30.70.1030">
    <property type="entry name" value="Apc35880, domain 1"/>
    <property type="match status" value="2"/>
</dbReference>
<comment type="cofactor">
    <cofactor evidence="12">
        <name>Fe-coproporphyrin III</name>
        <dbReference type="ChEBI" id="CHEBI:68438"/>
    </cofactor>
    <text evidence="12">Fe-coproporphyrin III acts as both substrate and redox cofactor.</text>
</comment>
<comment type="catalytic activity">
    <reaction evidence="12">
        <text>harderoheme III + H2O2 + H(+) = heme b + CO2 + 2 H2O</text>
        <dbReference type="Rhea" id="RHEA:57944"/>
        <dbReference type="ChEBI" id="CHEBI:15377"/>
        <dbReference type="ChEBI" id="CHEBI:15378"/>
        <dbReference type="ChEBI" id="CHEBI:16240"/>
        <dbReference type="ChEBI" id="CHEBI:16526"/>
        <dbReference type="ChEBI" id="CHEBI:60344"/>
        <dbReference type="ChEBI" id="CHEBI:142463"/>
    </reaction>
</comment>
<proteinExistence type="inferred from homology"/>
<evidence type="ECO:0000256" key="4">
    <source>
        <dbReference type="ARBA" id="ARBA00022723"/>
    </source>
</evidence>
<dbReference type="InterPro" id="IPR011008">
    <property type="entry name" value="Dimeric_a/b-barrel"/>
</dbReference>
<dbReference type="GO" id="GO:0046872">
    <property type="term" value="F:metal ion binding"/>
    <property type="evidence" value="ECO:0007669"/>
    <property type="project" value="UniProtKB-KW"/>
</dbReference>
<dbReference type="Proteomes" id="UP000010716">
    <property type="component" value="Unassembled WGS sequence"/>
</dbReference>
<comment type="catalytic activity">
    <reaction evidence="10">
        <text>Fe-coproporphyrin III + 2 H2O2 + 2 H(+) = heme b + 2 CO2 + 4 H2O</text>
        <dbReference type="Rhea" id="RHEA:56516"/>
        <dbReference type="ChEBI" id="CHEBI:15377"/>
        <dbReference type="ChEBI" id="CHEBI:15378"/>
        <dbReference type="ChEBI" id="CHEBI:16240"/>
        <dbReference type="ChEBI" id="CHEBI:16526"/>
        <dbReference type="ChEBI" id="CHEBI:60344"/>
        <dbReference type="ChEBI" id="CHEBI:68438"/>
        <dbReference type="EC" id="1.3.98.5"/>
    </reaction>
    <physiologicalReaction direction="left-to-right" evidence="10">
        <dbReference type="Rhea" id="RHEA:56517"/>
    </physiologicalReaction>
</comment>
<dbReference type="InterPro" id="IPR010644">
    <property type="entry name" value="ChdC/CLD"/>
</dbReference>
<dbReference type="SUPFAM" id="SSF54909">
    <property type="entry name" value="Dimeric alpha+beta barrel"/>
    <property type="match status" value="1"/>
</dbReference>
<keyword evidence="6 12" id="KW-0408">Iron</keyword>
<gene>
    <name evidence="12" type="primary">chdC</name>
    <name evidence="13" type="ORF">CathTA2_0540</name>
    <name evidence="14" type="ORF">HUR95_16880</name>
</gene>
<keyword evidence="4 12" id="KW-0479">Metal-binding</keyword>
<dbReference type="KEGG" id="cthu:HUR95_16880"/>
<feature type="binding site" evidence="12">
    <location>
        <position position="184"/>
    </location>
    <ligand>
        <name>Fe-coproporphyrin III</name>
        <dbReference type="ChEBI" id="CHEBI:68438"/>
    </ligand>
</feature>
<evidence type="ECO:0000313" key="16">
    <source>
        <dbReference type="Proteomes" id="UP000825179"/>
    </source>
</evidence>
<comment type="catalytic activity">
    <reaction evidence="12">
        <text>Fe-coproporphyrin III + H2O2 + H(+) = harderoheme III + CO2 + 2 H2O</text>
        <dbReference type="Rhea" id="RHEA:57940"/>
        <dbReference type="ChEBI" id="CHEBI:15377"/>
        <dbReference type="ChEBI" id="CHEBI:15378"/>
        <dbReference type="ChEBI" id="CHEBI:16240"/>
        <dbReference type="ChEBI" id="CHEBI:16526"/>
        <dbReference type="ChEBI" id="CHEBI:68438"/>
        <dbReference type="ChEBI" id="CHEBI:142463"/>
    </reaction>
</comment>
<dbReference type="eggNOG" id="COG3253">
    <property type="taxonomic scope" value="Bacteria"/>
</dbReference>
<name>F5L428_CALTT</name>
<dbReference type="InterPro" id="IPR031332">
    <property type="entry name" value="CHDC"/>
</dbReference>
<evidence type="ECO:0000256" key="8">
    <source>
        <dbReference type="ARBA" id="ARBA00029882"/>
    </source>
</evidence>
<evidence type="ECO:0000256" key="1">
    <source>
        <dbReference type="ARBA" id="ARBA00009276"/>
    </source>
</evidence>
<dbReference type="GO" id="GO:0016634">
    <property type="term" value="F:oxidoreductase activity, acting on the CH-CH group of donors, oxygen as acceptor"/>
    <property type="evidence" value="ECO:0007669"/>
    <property type="project" value="UniProtKB-UniRule"/>
</dbReference>
<feature type="binding site" evidence="12">
    <location>
        <position position="130"/>
    </location>
    <ligand>
        <name>Fe-coproporphyrin III</name>
        <dbReference type="ChEBI" id="CHEBI:68438"/>
    </ligand>
</feature>
<evidence type="ECO:0000313" key="14">
    <source>
        <dbReference type="EMBL" id="QZT33853.1"/>
    </source>
</evidence>
<evidence type="ECO:0000313" key="15">
    <source>
        <dbReference type="Proteomes" id="UP000010716"/>
    </source>
</evidence>
<feature type="binding site" description="axial binding residue" evidence="12">
    <location>
        <position position="171"/>
    </location>
    <ligand>
        <name>Fe-coproporphyrin III</name>
        <dbReference type="ChEBI" id="CHEBI:68438"/>
    </ligand>
    <ligandPart>
        <name>Fe</name>
        <dbReference type="ChEBI" id="CHEBI:18248"/>
    </ligandPart>
</feature>
<dbReference type="OrthoDB" id="9773646at2"/>
<dbReference type="EMBL" id="CP082237">
    <property type="protein sequence ID" value="QZT33853.1"/>
    <property type="molecule type" value="Genomic_DNA"/>
</dbReference>
<keyword evidence="14" id="KW-0575">Peroxidase</keyword>